<dbReference type="AlphaFoldDB" id="F0F5L0"/>
<organism evidence="2 3">
    <name type="scientific">Prevotella multiformis DSM 16608</name>
    <dbReference type="NCBI Taxonomy" id="888743"/>
    <lineage>
        <taxon>Bacteria</taxon>
        <taxon>Pseudomonadati</taxon>
        <taxon>Bacteroidota</taxon>
        <taxon>Bacteroidia</taxon>
        <taxon>Bacteroidales</taxon>
        <taxon>Prevotellaceae</taxon>
        <taxon>Prevotella</taxon>
    </lineage>
</organism>
<feature type="region of interest" description="Disordered" evidence="1">
    <location>
        <begin position="1"/>
        <end position="23"/>
    </location>
</feature>
<evidence type="ECO:0000256" key="1">
    <source>
        <dbReference type="SAM" id="MobiDB-lite"/>
    </source>
</evidence>
<dbReference type="HOGENOM" id="CLU_2701717_0_0_10"/>
<dbReference type="RefSeq" id="WP_007368409.1">
    <property type="nucleotide sequence ID" value="NZ_GL872283.1"/>
</dbReference>
<proteinExistence type="predicted"/>
<protein>
    <submittedName>
        <fullName evidence="2">Uncharacterized protein</fullName>
    </submittedName>
</protein>
<accession>F0F5L0</accession>
<dbReference type="Proteomes" id="UP000005697">
    <property type="component" value="Unassembled WGS sequence"/>
</dbReference>
<comment type="caution">
    <text evidence="2">The sequence shown here is derived from an EMBL/GenBank/DDBJ whole genome shotgun (WGS) entry which is preliminary data.</text>
</comment>
<evidence type="ECO:0000313" key="3">
    <source>
        <dbReference type="Proteomes" id="UP000005697"/>
    </source>
</evidence>
<keyword evidence="3" id="KW-1185">Reference proteome</keyword>
<sequence>MVTNANTAGGGHPYNGREREEEGVPVTLIPVAEGDRRLVQEKFTVTARDTGVLPRLSGTCPCSFCRTDTQGAS</sequence>
<dbReference type="EMBL" id="AEWX01000013">
    <property type="protein sequence ID" value="EGC20629.1"/>
    <property type="molecule type" value="Genomic_DNA"/>
</dbReference>
<gene>
    <name evidence="2" type="ORF">HMPREF9141_0876</name>
</gene>
<evidence type="ECO:0000313" key="2">
    <source>
        <dbReference type="EMBL" id="EGC20629.1"/>
    </source>
</evidence>
<reference evidence="2 3" key="1">
    <citation type="submission" date="2011-01" db="EMBL/GenBank/DDBJ databases">
        <authorList>
            <person name="Muzny D."/>
            <person name="Qin X."/>
            <person name="Deng J."/>
            <person name="Jiang H."/>
            <person name="Liu Y."/>
            <person name="Qu J."/>
            <person name="Song X.-Z."/>
            <person name="Zhang L."/>
            <person name="Thornton R."/>
            <person name="Coyle M."/>
            <person name="Francisco L."/>
            <person name="Jackson L."/>
            <person name="Javaid M."/>
            <person name="Korchina V."/>
            <person name="Kovar C."/>
            <person name="Mata R."/>
            <person name="Mathew T."/>
            <person name="Ngo R."/>
            <person name="Nguyen L."/>
            <person name="Nguyen N."/>
            <person name="Okwuonu G."/>
            <person name="Ongeri F."/>
            <person name="Pham C."/>
            <person name="Simmons D."/>
            <person name="Wilczek-Boney K."/>
            <person name="Hale W."/>
            <person name="Jakkamsetti A."/>
            <person name="Pham P."/>
            <person name="Ruth R."/>
            <person name="San Lucas F."/>
            <person name="Warren J."/>
            <person name="Zhang J."/>
            <person name="Zhao Z."/>
            <person name="Zhou C."/>
            <person name="Zhu D."/>
            <person name="Lee S."/>
            <person name="Bess C."/>
            <person name="Blankenburg K."/>
            <person name="Forbes L."/>
            <person name="Fu Q."/>
            <person name="Gubbala S."/>
            <person name="Hirani K."/>
            <person name="Jayaseelan J.C."/>
            <person name="Lara F."/>
            <person name="Munidasa M."/>
            <person name="Palculict T."/>
            <person name="Patil S."/>
            <person name="Pu L.-L."/>
            <person name="Saada N."/>
            <person name="Tang L."/>
            <person name="Weissenberger G."/>
            <person name="Zhu Y."/>
            <person name="Hemphill L."/>
            <person name="Shang Y."/>
            <person name="Youmans B."/>
            <person name="Ayvaz T."/>
            <person name="Ross M."/>
            <person name="Santibanez J."/>
            <person name="Aqrawi P."/>
            <person name="Gross S."/>
            <person name="Joshi V."/>
            <person name="Fowler G."/>
            <person name="Nazareth L."/>
            <person name="Reid J."/>
            <person name="Worley K."/>
            <person name="Petrosino J."/>
            <person name="Highlander S."/>
            <person name="Gibbs R."/>
        </authorList>
    </citation>
    <scope>NUCLEOTIDE SEQUENCE [LARGE SCALE GENOMIC DNA]</scope>
    <source>
        <strain evidence="2 3">DSM 16608</strain>
    </source>
</reference>
<name>F0F5L0_9BACT</name>